<dbReference type="AlphaFoldDB" id="F4PGZ1"/>
<dbReference type="OrthoDB" id="10262287at2759"/>
<keyword evidence="4" id="KW-1185">Reference proteome</keyword>
<feature type="region of interest" description="Disordered" evidence="2">
    <location>
        <begin position="191"/>
        <end position="220"/>
    </location>
</feature>
<dbReference type="RefSeq" id="XP_004362826.1">
    <property type="nucleotide sequence ID" value="XM_004362769.1"/>
</dbReference>
<dbReference type="InterPro" id="IPR027482">
    <property type="entry name" value="Sec1-like_dom2"/>
</dbReference>
<dbReference type="Gene3D" id="1.25.40.850">
    <property type="match status" value="1"/>
</dbReference>
<dbReference type="GO" id="GO:0016192">
    <property type="term" value="P:vesicle-mediated transport"/>
    <property type="evidence" value="ECO:0007669"/>
    <property type="project" value="InterPro"/>
</dbReference>
<comment type="similarity">
    <text evidence="1">Belongs to the STXBP/unc-18/SEC1 family.</text>
</comment>
<dbReference type="InterPro" id="IPR036045">
    <property type="entry name" value="Sec1-like_sf"/>
</dbReference>
<evidence type="ECO:0000256" key="1">
    <source>
        <dbReference type="ARBA" id="ARBA00009884"/>
    </source>
</evidence>
<dbReference type="KEGG" id="dfa:DFA_03221"/>
<dbReference type="Pfam" id="PF00995">
    <property type="entry name" value="Sec1"/>
    <property type="match status" value="2"/>
</dbReference>
<dbReference type="Proteomes" id="UP000007797">
    <property type="component" value="Unassembled WGS sequence"/>
</dbReference>
<dbReference type="Gene3D" id="3.40.50.2060">
    <property type="match status" value="1"/>
</dbReference>
<dbReference type="InterPro" id="IPR043127">
    <property type="entry name" value="Sec-1-like_dom3a"/>
</dbReference>
<dbReference type="GeneID" id="14877553"/>
<proteinExistence type="inferred from homology"/>
<dbReference type="InterPro" id="IPR001619">
    <property type="entry name" value="Sec1-like"/>
</dbReference>
<dbReference type="Gene3D" id="3.40.50.1910">
    <property type="match status" value="2"/>
</dbReference>
<name>F4PGZ1_CACFS</name>
<reference evidence="4" key="1">
    <citation type="journal article" date="2011" name="Genome Res.">
        <title>Phylogeny-wide analysis of social amoeba genomes highlights ancient origins for complex intercellular communication.</title>
        <authorList>
            <person name="Heidel A.J."/>
            <person name="Lawal H.M."/>
            <person name="Felder M."/>
            <person name="Schilde C."/>
            <person name="Helps N.R."/>
            <person name="Tunggal B."/>
            <person name="Rivero F."/>
            <person name="John U."/>
            <person name="Schleicher M."/>
            <person name="Eichinger L."/>
            <person name="Platzer M."/>
            <person name="Noegel A.A."/>
            <person name="Schaap P."/>
            <person name="Gloeckner G."/>
        </authorList>
    </citation>
    <scope>NUCLEOTIDE SEQUENCE [LARGE SCALE GENOMIC DNA]</scope>
    <source>
        <strain evidence="4">SH3</strain>
    </source>
</reference>
<gene>
    <name evidence="3" type="primary">vps33</name>
    <name evidence="3" type="ORF">DFA_03221</name>
</gene>
<dbReference type="PANTHER" id="PTHR11679">
    <property type="entry name" value="VESICLE PROTEIN SORTING-ASSOCIATED"/>
    <property type="match status" value="1"/>
</dbReference>
<evidence type="ECO:0000313" key="3">
    <source>
        <dbReference type="EMBL" id="EGG24975.1"/>
    </source>
</evidence>
<feature type="compositionally biased region" description="Low complexity" evidence="2">
    <location>
        <begin position="194"/>
        <end position="203"/>
    </location>
</feature>
<sequence length="536" mass="59875">MNRGGPPPQQQQARGPQPGAMGKVPAQPTPAGAKKPPPLLLSQIPNISGQVLNLSSIRDQSKRELGEALDILPGGNKALVMDPKIIGLLNLVVDPQFLQSHGAERNYELKNGRLDTNCKNIIYIIRPKIKYMQMIKEHIIQHDIEKQSKRYAIIYIPRRTILCDRVLEEEGVAGNEFFNIKNNAVYLDEDLVNPPQGSGAPGQPAAPPPAAPGAAGAGGKKLPFPLHSNDKVFAEIRDTNFSVLGGILHKKAKDIDEYYKRFQSSQSPAAIRDFVKKLAQYQQEHNSLRIHTNVTEKILDITKSPGFMRRIECEQNMLAHINNEAVERYLEECINKKDPMYKILRLLVIYSLTNGGFKPKQLEFYRREIVQSYGAEAIMTLNNFEKLGLLCRAKESKPTYPLIKQDLNLIIEDLDETNQTDIAYVYSGYAPLSVRLVQAATKPGGWRSIEQALRLLPGPTFEEVQPLPQGAQSNAKSDRKPITLVYFIGGVTFAEISALRFLGRQEQANRDFVIITTKLINGDSFVDGIVEKFGEE</sequence>
<dbReference type="Gene3D" id="3.90.830.10">
    <property type="entry name" value="Syntaxin Binding Protein 1, Chain A, domain 2"/>
    <property type="match status" value="1"/>
</dbReference>
<feature type="compositionally biased region" description="Low complexity" evidence="2">
    <location>
        <begin position="10"/>
        <end position="34"/>
    </location>
</feature>
<organism evidence="3 4">
    <name type="scientific">Cavenderia fasciculata</name>
    <name type="common">Slime mold</name>
    <name type="synonym">Dictyostelium fasciculatum</name>
    <dbReference type="NCBI Taxonomy" id="261658"/>
    <lineage>
        <taxon>Eukaryota</taxon>
        <taxon>Amoebozoa</taxon>
        <taxon>Evosea</taxon>
        <taxon>Eumycetozoa</taxon>
        <taxon>Dictyostelia</taxon>
        <taxon>Acytosteliales</taxon>
        <taxon>Cavenderiaceae</taxon>
        <taxon>Cavenderia</taxon>
    </lineage>
</organism>
<accession>F4PGZ1</accession>
<dbReference type="EMBL" id="GL883006">
    <property type="protein sequence ID" value="EGG24975.1"/>
    <property type="molecule type" value="Genomic_DNA"/>
</dbReference>
<dbReference type="OMA" id="WYDEDEH"/>
<evidence type="ECO:0000256" key="2">
    <source>
        <dbReference type="SAM" id="MobiDB-lite"/>
    </source>
</evidence>
<evidence type="ECO:0000313" key="4">
    <source>
        <dbReference type="Proteomes" id="UP000007797"/>
    </source>
</evidence>
<dbReference type="InterPro" id="IPR043155">
    <property type="entry name" value="VPS33_dom3b"/>
</dbReference>
<feature type="region of interest" description="Disordered" evidence="2">
    <location>
        <begin position="1"/>
        <end position="40"/>
    </location>
</feature>
<dbReference type="STRING" id="1054147.F4PGZ1"/>
<dbReference type="SUPFAM" id="SSF56815">
    <property type="entry name" value="Sec1/munc18-like (SM) proteins"/>
    <property type="match status" value="2"/>
</dbReference>
<protein>
    <submittedName>
        <fullName evidence="3">Sec1-like family protein</fullName>
    </submittedName>
</protein>
<dbReference type="FunFam" id="3.40.50.1910:FF:000005">
    <property type="entry name" value="vacuolar protein sorting-associated protein 33A isoform X1"/>
    <property type="match status" value="1"/>
</dbReference>
<dbReference type="InterPro" id="IPR043154">
    <property type="entry name" value="Sec-1-like_dom1"/>
</dbReference>